<accession>A0A9J6B8V0</accession>
<gene>
    <name evidence="7" type="ORF">PVAND_017771</name>
</gene>
<comment type="caution">
    <text evidence="7">The sequence shown here is derived from an EMBL/GenBank/DDBJ whole genome shotgun (WGS) entry which is preliminary data.</text>
</comment>
<dbReference type="OrthoDB" id="1735038at2759"/>
<dbReference type="GO" id="GO:0008239">
    <property type="term" value="F:dipeptidyl-peptidase activity"/>
    <property type="evidence" value="ECO:0007669"/>
    <property type="project" value="TreeGrafter"/>
</dbReference>
<organism evidence="7 8">
    <name type="scientific">Polypedilum vanderplanki</name>
    <name type="common">Sleeping chironomid midge</name>
    <dbReference type="NCBI Taxonomy" id="319348"/>
    <lineage>
        <taxon>Eukaryota</taxon>
        <taxon>Metazoa</taxon>
        <taxon>Ecdysozoa</taxon>
        <taxon>Arthropoda</taxon>
        <taxon>Hexapoda</taxon>
        <taxon>Insecta</taxon>
        <taxon>Pterygota</taxon>
        <taxon>Neoptera</taxon>
        <taxon>Endopterygota</taxon>
        <taxon>Diptera</taxon>
        <taxon>Nematocera</taxon>
        <taxon>Chironomoidea</taxon>
        <taxon>Chironomidae</taxon>
        <taxon>Chironominae</taxon>
        <taxon>Polypedilum</taxon>
        <taxon>Polypedilum</taxon>
    </lineage>
</organism>
<dbReference type="InterPro" id="IPR008758">
    <property type="entry name" value="Peptidase_S28"/>
</dbReference>
<dbReference type="InterPro" id="IPR029058">
    <property type="entry name" value="AB_hydrolase_fold"/>
</dbReference>
<reference evidence="7" key="1">
    <citation type="submission" date="2021-03" db="EMBL/GenBank/DDBJ databases">
        <title>Chromosome level genome of the anhydrobiotic midge Polypedilum vanderplanki.</title>
        <authorList>
            <person name="Yoshida Y."/>
            <person name="Kikawada T."/>
            <person name="Gusev O."/>
        </authorList>
    </citation>
    <scope>NUCLEOTIDE SEQUENCE</scope>
    <source>
        <strain evidence="7">NIAS01</strain>
        <tissue evidence="7">Whole body or cell culture</tissue>
    </source>
</reference>
<feature type="non-terminal residue" evidence="7">
    <location>
        <position position="1"/>
    </location>
</feature>
<evidence type="ECO:0000313" key="7">
    <source>
        <dbReference type="EMBL" id="KAG5666062.1"/>
    </source>
</evidence>
<keyword evidence="3 6" id="KW-0732">Signal</keyword>
<keyword evidence="5" id="KW-0325">Glycoprotein</keyword>
<evidence type="ECO:0000256" key="3">
    <source>
        <dbReference type="ARBA" id="ARBA00022729"/>
    </source>
</evidence>
<dbReference type="PANTHER" id="PTHR11010">
    <property type="entry name" value="PROTEASE S28 PRO-X CARBOXYPEPTIDASE-RELATED"/>
    <property type="match status" value="1"/>
</dbReference>
<evidence type="ECO:0000256" key="1">
    <source>
        <dbReference type="ARBA" id="ARBA00011079"/>
    </source>
</evidence>
<feature type="signal peptide" evidence="6">
    <location>
        <begin position="1"/>
        <end position="19"/>
    </location>
</feature>
<evidence type="ECO:0000313" key="8">
    <source>
        <dbReference type="Proteomes" id="UP001107558"/>
    </source>
</evidence>
<keyword evidence="4" id="KW-0378">Hydrolase</keyword>
<evidence type="ECO:0000256" key="6">
    <source>
        <dbReference type="SAM" id="SignalP"/>
    </source>
</evidence>
<comment type="similarity">
    <text evidence="1">Belongs to the peptidase S28 family.</text>
</comment>
<dbReference type="GO" id="GO:0070008">
    <property type="term" value="F:serine-type exopeptidase activity"/>
    <property type="evidence" value="ECO:0007669"/>
    <property type="project" value="InterPro"/>
</dbReference>
<feature type="chain" id="PRO_5039940880" evidence="6">
    <location>
        <begin position="20"/>
        <end position="178"/>
    </location>
</feature>
<dbReference type="AlphaFoldDB" id="A0A9J6B8V0"/>
<proteinExistence type="inferred from homology"/>
<sequence length="178" mass="20631">MKFLIFLLTLTSLSQISFAFFGFTKRFNTHEEPQFPVKRCCFEKVRAPVEKFIEQSLDNFNPQETRRWQMRYFENDAYFQPNGPIFINLGGEWTISPGSITQGTLIVEMAQEMHGMLYYTEHRFYGNSRPTNSTTTENLRFLTIDQALADVAHFINFVKRSSTDFTNSSVILVGGSYS</sequence>
<evidence type="ECO:0000256" key="2">
    <source>
        <dbReference type="ARBA" id="ARBA00022670"/>
    </source>
</evidence>
<name>A0A9J6B8V0_POLVA</name>
<dbReference type="Proteomes" id="UP001107558">
    <property type="component" value="Unassembled WGS sequence"/>
</dbReference>
<dbReference type="Pfam" id="PF05577">
    <property type="entry name" value="Peptidase_S28"/>
    <property type="match status" value="1"/>
</dbReference>
<dbReference type="SUPFAM" id="SSF53474">
    <property type="entry name" value="alpha/beta-Hydrolases"/>
    <property type="match status" value="1"/>
</dbReference>
<dbReference type="Gene3D" id="3.40.50.1820">
    <property type="entry name" value="alpha/beta hydrolase"/>
    <property type="match status" value="1"/>
</dbReference>
<protein>
    <submittedName>
        <fullName evidence="7">Dipeptidyl peptidase 2</fullName>
    </submittedName>
</protein>
<dbReference type="PANTHER" id="PTHR11010:SF5">
    <property type="entry name" value="RE36938P-RELATED"/>
    <property type="match status" value="1"/>
</dbReference>
<evidence type="ECO:0000256" key="4">
    <source>
        <dbReference type="ARBA" id="ARBA00022801"/>
    </source>
</evidence>
<dbReference type="GO" id="GO:0006508">
    <property type="term" value="P:proteolysis"/>
    <property type="evidence" value="ECO:0007669"/>
    <property type="project" value="UniProtKB-KW"/>
</dbReference>
<dbReference type="EMBL" id="JADBJN010000245">
    <property type="protein sequence ID" value="KAG5666062.1"/>
    <property type="molecule type" value="Genomic_DNA"/>
</dbReference>
<keyword evidence="2" id="KW-0645">Protease</keyword>
<keyword evidence="8" id="KW-1185">Reference proteome</keyword>
<evidence type="ECO:0000256" key="5">
    <source>
        <dbReference type="ARBA" id="ARBA00023180"/>
    </source>
</evidence>